<dbReference type="InterPro" id="IPR033749">
    <property type="entry name" value="Polyprenyl_synt_CS"/>
</dbReference>
<keyword evidence="5" id="KW-0460">Magnesium</keyword>
<organism evidence="7 8">
    <name type="scientific">Helicobacter anseris</name>
    <dbReference type="NCBI Taxonomy" id="375926"/>
    <lineage>
        <taxon>Bacteria</taxon>
        <taxon>Pseudomonadati</taxon>
        <taxon>Campylobacterota</taxon>
        <taxon>Epsilonproteobacteria</taxon>
        <taxon>Campylobacterales</taxon>
        <taxon>Helicobacteraceae</taxon>
        <taxon>Helicobacter</taxon>
    </lineage>
</organism>
<dbReference type="PROSITE" id="PS00444">
    <property type="entry name" value="POLYPRENYL_SYNTHASE_2"/>
    <property type="match status" value="1"/>
</dbReference>
<dbReference type="PANTHER" id="PTHR12001">
    <property type="entry name" value="GERANYLGERANYL PYROPHOSPHATE SYNTHASE"/>
    <property type="match status" value="1"/>
</dbReference>
<evidence type="ECO:0000313" key="8">
    <source>
        <dbReference type="Proteomes" id="UP000256695"/>
    </source>
</evidence>
<evidence type="ECO:0000256" key="1">
    <source>
        <dbReference type="ARBA" id="ARBA00001946"/>
    </source>
</evidence>
<dbReference type="Gene3D" id="1.10.600.10">
    <property type="entry name" value="Farnesyl Diphosphate Synthase"/>
    <property type="match status" value="1"/>
</dbReference>
<dbReference type="AlphaFoldDB" id="A0A3D8J726"/>
<sequence>MLLEIEKKIASFIEQVDSSFVQELFAKIQHGKMLRSKLMLAICPKHPDIITLCAIIEMIQIASLLHDDVIDEAHIRRGSPSINAVFGNKNAIMLGDIFYAQAFLKLTSFDRNIAQNVAECVVRLSRGEIHDVVMGNSFQESKERYFSMIEDKTASLIASSAKSAAILANLDSEKYYTYGLNLGIAFQIIDDLLDVFGDEKKLGKPAMSDYAEGKTTLPYLLLYQSLSQADKQKLKSYFRISSMEAKEWISEKMQEKEIFEKTQDMARFFANKALESIEGENNLKLEEIIKNMIYREF</sequence>
<dbReference type="SUPFAM" id="SSF48576">
    <property type="entry name" value="Terpenoid synthases"/>
    <property type="match status" value="1"/>
</dbReference>
<evidence type="ECO:0000313" key="7">
    <source>
        <dbReference type="EMBL" id="RDU73297.1"/>
    </source>
</evidence>
<keyword evidence="3 6" id="KW-0808">Transferase</keyword>
<comment type="caution">
    <text evidence="7">The sequence shown here is derived from an EMBL/GenBank/DDBJ whole genome shotgun (WGS) entry which is preliminary data.</text>
</comment>
<evidence type="ECO:0000256" key="4">
    <source>
        <dbReference type="ARBA" id="ARBA00022723"/>
    </source>
</evidence>
<dbReference type="Proteomes" id="UP000256695">
    <property type="component" value="Unassembled WGS sequence"/>
</dbReference>
<comment type="cofactor">
    <cofactor evidence="1">
        <name>Mg(2+)</name>
        <dbReference type="ChEBI" id="CHEBI:18420"/>
    </cofactor>
</comment>
<protein>
    <submittedName>
        <fullName evidence="7">Polyprenyl synthetase</fullName>
    </submittedName>
</protein>
<dbReference type="GO" id="GO:0008299">
    <property type="term" value="P:isoprenoid biosynthetic process"/>
    <property type="evidence" value="ECO:0007669"/>
    <property type="project" value="InterPro"/>
</dbReference>
<keyword evidence="8" id="KW-1185">Reference proteome</keyword>
<keyword evidence="4" id="KW-0479">Metal-binding</keyword>
<proteinExistence type="inferred from homology"/>
<dbReference type="InterPro" id="IPR008949">
    <property type="entry name" value="Isoprenoid_synthase_dom_sf"/>
</dbReference>
<reference evidence="7 8" key="1">
    <citation type="submission" date="2018-04" db="EMBL/GenBank/DDBJ databases">
        <title>Novel Campyloabacter and Helicobacter Species and Strains.</title>
        <authorList>
            <person name="Mannion A.J."/>
            <person name="Shen Z."/>
            <person name="Fox J.G."/>
        </authorList>
    </citation>
    <scope>NUCLEOTIDE SEQUENCE [LARGE SCALE GENOMIC DNA]</scope>
    <source>
        <strain evidence="7 8">MIT 04-9362</strain>
    </source>
</reference>
<dbReference type="OrthoDB" id="9805316at2"/>
<gene>
    <name evidence="7" type="ORF">CQA57_05265</name>
</gene>
<dbReference type="PANTHER" id="PTHR12001:SF69">
    <property type="entry name" value="ALL TRANS-POLYPRENYL-DIPHOSPHATE SYNTHASE PDSS1"/>
    <property type="match status" value="1"/>
</dbReference>
<name>A0A3D8J726_9HELI</name>
<dbReference type="GO" id="GO:0046872">
    <property type="term" value="F:metal ion binding"/>
    <property type="evidence" value="ECO:0007669"/>
    <property type="project" value="UniProtKB-KW"/>
</dbReference>
<dbReference type="CDD" id="cd00685">
    <property type="entry name" value="Trans_IPPS_HT"/>
    <property type="match status" value="1"/>
</dbReference>
<evidence type="ECO:0000256" key="6">
    <source>
        <dbReference type="RuleBase" id="RU004466"/>
    </source>
</evidence>
<dbReference type="SFLD" id="SFLDS00005">
    <property type="entry name" value="Isoprenoid_Synthase_Type_I"/>
    <property type="match status" value="1"/>
</dbReference>
<dbReference type="PROSITE" id="PS00723">
    <property type="entry name" value="POLYPRENYL_SYNTHASE_1"/>
    <property type="match status" value="1"/>
</dbReference>
<dbReference type="Pfam" id="PF00348">
    <property type="entry name" value="polyprenyl_synt"/>
    <property type="match status" value="1"/>
</dbReference>
<accession>A0A3D8J726</accession>
<evidence type="ECO:0000256" key="5">
    <source>
        <dbReference type="ARBA" id="ARBA00022842"/>
    </source>
</evidence>
<evidence type="ECO:0000256" key="3">
    <source>
        <dbReference type="ARBA" id="ARBA00022679"/>
    </source>
</evidence>
<dbReference type="InterPro" id="IPR000092">
    <property type="entry name" value="Polyprenyl_synt"/>
</dbReference>
<comment type="similarity">
    <text evidence="2 6">Belongs to the FPP/GGPP synthase family.</text>
</comment>
<dbReference type="EMBL" id="NXLX01000011">
    <property type="protein sequence ID" value="RDU73297.1"/>
    <property type="molecule type" value="Genomic_DNA"/>
</dbReference>
<dbReference type="GO" id="GO:0004659">
    <property type="term" value="F:prenyltransferase activity"/>
    <property type="evidence" value="ECO:0007669"/>
    <property type="project" value="InterPro"/>
</dbReference>
<evidence type="ECO:0000256" key="2">
    <source>
        <dbReference type="ARBA" id="ARBA00006706"/>
    </source>
</evidence>